<dbReference type="SUPFAM" id="SSF54695">
    <property type="entry name" value="POZ domain"/>
    <property type="match status" value="1"/>
</dbReference>
<proteinExistence type="predicted"/>
<reference evidence="2 3" key="1">
    <citation type="submission" date="2016-07" db="EMBL/GenBank/DDBJ databases">
        <title>Pervasive Adenine N6-methylation of Active Genes in Fungi.</title>
        <authorList>
            <consortium name="DOE Joint Genome Institute"/>
            <person name="Mondo S.J."/>
            <person name="Dannebaum R.O."/>
            <person name="Kuo R.C."/>
            <person name="Labutti K."/>
            <person name="Haridas S."/>
            <person name="Kuo A."/>
            <person name="Salamov A."/>
            <person name="Ahrendt S.R."/>
            <person name="Lipzen A."/>
            <person name="Sullivan W."/>
            <person name="Andreopoulos W.B."/>
            <person name="Clum A."/>
            <person name="Lindquist E."/>
            <person name="Daum C."/>
            <person name="Ramamoorthy G.K."/>
            <person name="Gryganskyi A."/>
            <person name="Culley D."/>
            <person name="Magnuson J.K."/>
            <person name="James T.Y."/>
            <person name="O'Malley M.A."/>
            <person name="Stajich J.E."/>
            <person name="Spatafora J.W."/>
            <person name="Visel A."/>
            <person name="Grigoriev I.V."/>
        </authorList>
    </citation>
    <scope>NUCLEOTIDE SEQUENCE [LARGE SCALE GENOMIC DNA]</scope>
    <source>
        <strain evidence="2 3">PL171</strain>
    </source>
</reference>
<organism evidence="2 3">
    <name type="scientific">Catenaria anguillulae PL171</name>
    <dbReference type="NCBI Taxonomy" id="765915"/>
    <lineage>
        <taxon>Eukaryota</taxon>
        <taxon>Fungi</taxon>
        <taxon>Fungi incertae sedis</taxon>
        <taxon>Blastocladiomycota</taxon>
        <taxon>Blastocladiomycetes</taxon>
        <taxon>Blastocladiales</taxon>
        <taxon>Catenariaceae</taxon>
        <taxon>Catenaria</taxon>
    </lineage>
</organism>
<dbReference type="EMBL" id="MCFL01000313">
    <property type="protein sequence ID" value="ORZ29179.1"/>
    <property type="molecule type" value="Genomic_DNA"/>
</dbReference>
<dbReference type="InterPro" id="IPR011333">
    <property type="entry name" value="SKP1/BTB/POZ_sf"/>
</dbReference>
<evidence type="ECO:0000259" key="1">
    <source>
        <dbReference type="Pfam" id="PF00651"/>
    </source>
</evidence>
<dbReference type="Gene3D" id="3.30.710.10">
    <property type="entry name" value="Potassium Channel Kv1.1, Chain A"/>
    <property type="match status" value="1"/>
</dbReference>
<sequence>MARQVPDSDSRLVTRTHRTATQSFVIQLPDKDLYYFFVDDDPVHISFGRVETRLGRFVVGVRHSVAGSPFVVLCLYDKYRSLNGNTTACCAFGNRPSHPMAFYQPSALVIGAVVTATFSLPKYSKHVRHSFVPAFITVSIPSTAPPPKTVELRKIPANLIATLNSRALCDCTFTLENGIETSASKNVVVASSAFFETKFREVEWCTPGSTIAFECWSVRAALPCLVHMYNGWMPTDGDLPKPDSPRT</sequence>
<comment type="caution">
    <text evidence="2">The sequence shown here is derived from an EMBL/GenBank/DDBJ whole genome shotgun (WGS) entry which is preliminary data.</text>
</comment>
<dbReference type="AlphaFoldDB" id="A0A1Y2H3P8"/>
<dbReference type="Pfam" id="PF00651">
    <property type="entry name" value="BTB"/>
    <property type="match status" value="1"/>
</dbReference>
<protein>
    <recommendedName>
        <fullName evidence="1">BTB domain-containing protein</fullName>
    </recommendedName>
</protein>
<gene>
    <name evidence="2" type="ORF">BCR44DRAFT_397295</name>
</gene>
<keyword evidence="3" id="KW-1185">Reference proteome</keyword>
<dbReference type="Proteomes" id="UP000193411">
    <property type="component" value="Unassembled WGS sequence"/>
</dbReference>
<dbReference type="InterPro" id="IPR000210">
    <property type="entry name" value="BTB/POZ_dom"/>
</dbReference>
<name>A0A1Y2H3P8_9FUNG</name>
<evidence type="ECO:0000313" key="3">
    <source>
        <dbReference type="Proteomes" id="UP000193411"/>
    </source>
</evidence>
<accession>A0A1Y2H3P8</accession>
<feature type="domain" description="BTB" evidence="1">
    <location>
        <begin position="163"/>
        <end position="229"/>
    </location>
</feature>
<evidence type="ECO:0000313" key="2">
    <source>
        <dbReference type="EMBL" id="ORZ29179.1"/>
    </source>
</evidence>